<dbReference type="GO" id="GO:0003725">
    <property type="term" value="F:double-stranded RNA binding"/>
    <property type="evidence" value="ECO:0007669"/>
    <property type="project" value="TreeGrafter"/>
</dbReference>
<dbReference type="PANTHER" id="PTHR10910">
    <property type="entry name" value="EUKARYOTE SPECIFIC DSRNA BINDING PROTEIN"/>
    <property type="match status" value="1"/>
</dbReference>
<organism evidence="4 5">
    <name type="scientific">Tropilaelaps mercedesae</name>
    <dbReference type="NCBI Taxonomy" id="418985"/>
    <lineage>
        <taxon>Eukaryota</taxon>
        <taxon>Metazoa</taxon>
        <taxon>Ecdysozoa</taxon>
        <taxon>Arthropoda</taxon>
        <taxon>Chelicerata</taxon>
        <taxon>Arachnida</taxon>
        <taxon>Acari</taxon>
        <taxon>Parasitiformes</taxon>
        <taxon>Mesostigmata</taxon>
        <taxon>Gamasina</taxon>
        <taxon>Dermanyssoidea</taxon>
        <taxon>Laelapidae</taxon>
        <taxon>Tropilaelaps</taxon>
    </lineage>
</organism>
<dbReference type="PROSITE" id="PS50137">
    <property type="entry name" value="DS_RBD"/>
    <property type="match status" value="2"/>
</dbReference>
<comment type="caution">
    <text evidence="4">The sequence shown here is derived from an EMBL/GenBank/DDBJ whole genome shotgun (WGS) entry which is preliminary data.</text>
</comment>
<feature type="region of interest" description="Disordered" evidence="2">
    <location>
        <begin position="139"/>
        <end position="163"/>
    </location>
</feature>
<name>A0A1V9XBU0_9ACAR</name>
<feature type="compositionally biased region" description="Polar residues" evidence="2">
    <location>
        <begin position="395"/>
        <end position="406"/>
    </location>
</feature>
<feature type="domain" description="DRBM" evidence="3">
    <location>
        <begin position="44"/>
        <end position="112"/>
    </location>
</feature>
<reference evidence="4 5" key="1">
    <citation type="journal article" date="2017" name="Gigascience">
        <title>Draft genome of the honey bee ectoparasitic mite, Tropilaelaps mercedesae, is shaped by the parasitic life history.</title>
        <authorList>
            <person name="Dong X."/>
            <person name="Armstrong S.D."/>
            <person name="Xia D."/>
            <person name="Makepeace B.L."/>
            <person name="Darby A.C."/>
            <person name="Kadowaki T."/>
        </authorList>
    </citation>
    <scope>NUCLEOTIDE SEQUENCE [LARGE SCALE GENOMIC DNA]</scope>
    <source>
        <strain evidence="4">Wuxi-XJTLU</strain>
    </source>
</reference>
<dbReference type="GO" id="GO:0008251">
    <property type="term" value="F:tRNA-specific adenosine deaminase activity"/>
    <property type="evidence" value="ECO:0007669"/>
    <property type="project" value="TreeGrafter"/>
</dbReference>
<dbReference type="GO" id="GO:0005737">
    <property type="term" value="C:cytoplasm"/>
    <property type="evidence" value="ECO:0007669"/>
    <property type="project" value="TreeGrafter"/>
</dbReference>
<feature type="domain" description="DRBM" evidence="3">
    <location>
        <begin position="182"/>
        <end position="231"/>
    </location>
</feature>
<dbReference type="GO" id="GO:0006396">
    <property type="term" value="P:RNA processing"/>
    <property type="evidence" value="ECO:0007669"/>
    <property type="project" value="TreeGrafter"/>
</dbReference>
<feature type="compositionally biased region" description="Low complexity" evidence="2">
    <location>
        <begin position="309"/>
        <end position="338"/>
    </location>
</feature>
<dbReference type="Proteomes" id="UP000192247">
    <property type="component" value="Unassembled WGS sequence"/>
</dbReference>
<evidence type="ECO:0000313" key="5">
    <source>
        <dbReference type="Proteomes" id="UP000192247"/>
    </source>
</evidence>
<feature type="region of interest" description="Disordered" evidence="2">
    <location>
        <begin position="362"/>
        <end position="411"/>
    </location>
</feature>
<dbReference type="PANTHER" id="PTHR10910:SF62">
    <property type="entry name" value="AT07585P-RELATED"/>
    <property type="match status" value="1"/>
</dbReference>
<feature type="region of interest" description="Disordered" evidence="2">
    <location>
        <begin position="541"/>
        <end position="560"/>
    </location>
</feature>
<proteinExistence type="predicted"/>
<dbReference type="Pfam" id="PF00035">
    <property type="entry name" value="dsrm"/>
    <property type="match status" value="2"/>
</dbReference>
<dbReference type="GO" id="GO:0006382">
    <property type="term" value="P:adenosine to inosine editing"/>
    <property type="evidence" value="ECO:0007669"/>
    <property type="project" value="TreeGrafter"/>
</dbReference>
<protein>
    <submittedName>
        <fullName evidence="4">Double-stranded RNA-specific editase 1-like</fullName>
    </submittedName>
</protein>
<dbReference type="STRING" id="418985.A0A1V9XBU0"/>
<keyword evidence="5" id="KW-1185">Reference proteome</keyword>
<dbReference type="GO" id="GO:0003726">
    <property type="term" value="F:double-stranded RNA adenosine deaminase activity"/>
    <property type="evidence" value="ECO:0007669"/>
    <property type="project" value="TreeGrafter"/>
</dbReference>
<dbReference type="Gene3D" id="3.30.160.20">
    <property type="match status" value="2"/>
</dbReference>
<keyword evidence="1" id="KW-0694">RNA-binding</keyword>
<feature type="region of interest" description="Disordered" evidence="2">
    <location>
        <begin position="285"/>
        <end position="338"/>
    </location>
</feature>
<dbReference type="EMBL" id="MNPL01015888">
    <property type="protein sequence ID" value="OQR70871.1"/>
    <property type="molecule type" value="Genomic_DNA"/>
</dbReference>
<evidence type="ECO:0000259" key="3">
    <source>
        <dbReference type="PROSITE" id="PS50137"/>
    </source>
</evidence>
<evidence type="ECO:0000256" key="1">
    <source>
        <dbReference type="PROSITE-ProRule" id="PRU00266"/>
    </source>
</evidence>
<accession>A0A1V9XBU0</accession>
<dbReference type="InParanoid" id="A0A1V9XBU0"/>
<dbReference type="AlphaFoldDB" id="A0A1V9XBU0"/>
<feature type="compositionally biased region" description="Polar residues" evidence="2">
    <location>
        <begin position="1"/>
        <end position="16"/>
    </location>
</feature>
<dbReference type="InterPro" id="IPR014720">
    <property type="entry name" value="dsRBD_dom"/>
</dbReference>
<gene>
    <name evidence="4" type="ORF">BIW11_11349</name>
</gene>
<feature type="compositionally biased region" description="Gly residues" evidence="2">
    <location>
        <begin position="374"/>
        <end position="386"/>
    </location>
</feature>
<dbReference type="SMART" id="SM00358">
    <property type="entry name" value="DSRM"/>
    <property type="match status" value="2"/>
</dbReference>
<feature type="region of interest" description="Disordered" evidence="2">
    <location>
        <begin position="1"/>
        <end position="40"/>
    </location>
</feature>
<dbReference type="GO" id="GO:0005730">
    <property type="term" value="C:nucleolus"/>
    <property type="evidence" value="ECO:0007669"/>
    <property type="project" value="TreeGrafter"/>
</dbReference>
<evidence type="ECO:0000256" key="2">
    <source>
        <dbReference type="SAM" id="MobiDB-lite"/>
    </source>
</evidence>
<evidence type="ECO:0000313" key="4">
    <source>
        <dbReference type="EMBL" id="OQR70871.1"/>
    </source>
</evidence>
<sequence length="560" mass="59657">MPPSVEYQQAPQNNQGMADRGMKRSLAPGTLPKQPKKPRLIKLDPRTSPLQYLNTMRPGLNFQVERTVGGTAHEPRFSVTVVVDGCIYRGMGKSKQHAKQYAATEALKVMLNDPGLHYVDDSPRANPIPVMVPVAEVEPPDVSTTAAPPVRVGRSEGGTGAPSIIGKTPVQILNEMDTSAVYECVAEDPINLPRRFTMIVTVKGVTYRAFGANKKQAKQAAARAALTAMGTPVEGPDASIEETLTDMQDGTQSGKGKNGPNFADRLGTKVLDRFEDVMRNRPDKKPWKVIAGTGGRPHNGAFATGPRGQQHAQYHQTTQYKPASYSQRPSPQQQLSQPHYRPVVKRSSGLYAVKFVPAANGQTRTSWPANGTSNGLGGSFSGGGAPDAGLVNGTARYQSGGRTPYQSHVGHSDSSTWYGYERYRPPGRGPTVPGAVIQLSPVRAGGSGGGGGGHAAKAVSFAQSVSSSQPQWARGWAESADWQYHSSGYYGNGDAIGQDVSTSHYNTGWEFGYGQDGGSYRGYSSAVAPSQVVVAGAPQQYAQGGDGRSVSEHNLWGGRY</sequence>
<dbReference type="SUPFAM" id="SSF54768">
    <property type="entry name" value="dsRNA-binding domain-like"/>
    <property type="match status" value="2"/>
</dbReference>